<dbReference type="Proteomes" id="UP000712281">
    <property type="component" value="Unassembled WGS sequence"/>
</dbReference>
<accession>A0A8S9KSV9</accession>
<feature type="region of interest" description="Disordered" evidence="1">
    <location>
        <begin position="70"/>
        <end position="91"/>
    </location>
</feature>
<name>A0A8S9KSV9_BRACR</name>
<feature type="compositionally biased region" description="Polar residues" evidence="1">
    <location>
        <begin position="74"/>
        <end position="91"/>
    </location>
</feature>
<protein>
    <submittedName>
        <fullName evidence="2">Uncharacterized protein</fullName>
    </submittedName>
</protein>
<proteinExistence type="predicted"/>
<organism evidence="2 3">
    <name type="scientific">Brassica cretica</name>
    <name type="common">Mustard</name>
    <dbReference type="NCBI Taxonomy" id="69181"/>
    <lineage>
        <taxon>Eukaryota</taxon>
        <taxon>Viridiplantae</taxon>
        <taxon>Streptophyta</taxon>
        <taxon>Embryophyta</taxon>
        <taxon>Tracheophyta</taxon>
        <taxon>Spermatophyta</taxon>
        <taxon>Magnoliopsida</taxon>
        <taxon>eudicotyledons</taxon>
        <taxon>Gunneridae</taxon>
        <taxon>Pentapetalae</taxon>
        <taxon>rosids</taxon>
        <taxon>malvids</taxon>
        <taxon>Brassicales</taxon>
        <taxon>Brassicaceae</taxon>
        <taxon>Brassiceae</taxon>
        <taxon>Brassica</taxon>
    </lineage>
</organism>
<dbReference type="AlphaFoldDB" id="A0A8S9KSV9"/>
<evidence type="ECO:0000313" key="3">
    <source>
        <dbReference type="Proteomes" id="UP000712281"/>
    </source>
</evidence>
<sequence>MKDFSEDSQKTLGRLSGDFSEAFLENFSDLRQILEDFWDNSWKTLGRLSKDSRKTLRRLLRKSSNAFYARRLPTKSSESLPKSSAQSGTKR</sequence>
<comment type="caution">
    <text evidence="2">The sequence shown here is derived from an EMBL/GenBank/DDBJ whole genome shotgun (WGS) entry which is preliminary data.</text>
</comment>
<dbReference type="EMBL" id="QGKW02000717">
    <property type="protein sequence ID" value="KAF2596817.1"/>
    <property type="molecule type" value="Genomic_DNA"/>
</dbReference>
<gene>
    <name evidence="2" type="ORF">F2Q68_00008877</name>
</gene>
<evidence type="ECO:0000313" key="2">
    <source>
        <dbReference type="EMBL" id="KAF2596817.1"/>
    </source>
</evidence>
<evidence type="ECO:0000256" key="1">
    <source>
        <dbReference type="SAM" id="MobiDB-lite"/>
    </source>
</evidence>
<reference evidence="2" key="1">
    <citation type="submission" date="2019-12" db="EMBL/GenBank/DDBJ databases">
        <title>Genome sequencing and annotation of Brassica cretica.</title>
        <authorList>
            <person name="Studholme D.J."/>
            <person name="Sarris P.F."/>
        </authorList>
    </citation>
    <scope>NUCLEOTIDE SEQUENCE</scope>
    <source>
        <strain evidence="2">PFS-001/15</strain>
        <tissue evidence="2">Leaf</tissue>
    </source>
</reference>